<organism evidence="2 3">
    <name type="scientific">Roseicitreum antarcticum</name>
    <dbReference type="NCBI Taxonomy" id="564137"/>
    <lineage>
        <taxon>Bacteria</taxon>
        <taxon>Pseudomonadati</taxon>
        <taxon>Pseudomonadota</taxon>
        <taxon>Alphaproteobacteria</taxon>
        <taxon>Rhodobacterales</taxon>
        <taxon>Paracoccaceae</taxon>
        <taxon>Roseicitreum</taxon>
    </lineage>
</organism>
<dbReference type="Pfam" id="PF11233">
    <property type="entry name" value="DUF3035"/>
    <property type="match status" value="1"/>
</dbReference>
<feature type="signal peptide" evidence="1">
    <location>
        <begin position="1"/>
        <end position="20"/>
    </location>
</feature>
<sequence>MRRGQGSVAAATGLALMVLAGCSQGDGAPRLMFAAEQHSGPDEFSIVPTRPLEMPDNLAALPEPTPAGTNRVDPVPRADVAVAMGGSAAAATRSGVPASDSALLARAGRYGVAGDIRGQLAAEDLAYREANKGRILERIFAVNVYHDAYRPLALDRYAELERWRRVGVRTPAAPPAIAQ</sequence>
<dbReference type="Proteomes" id="UP000198539">
    <property type="component" value="Unassembled WGS sequence"/>
</dbReference>
<dbReference type="OrthoDB" id="7876689at2"/>
<evidence type="ECO:0000256" key="1">
    <source>
        <dbReference type="SAM" id="SignalP"/>
    </source>
</evidence>
<protein>
    <submittedName>
        <fullName evidence="2">Beta-barrel assembly machine subunit BamF</fullName>
    </submittedName>
</protein>
<dbReference type="EMBL" id="FNOM01000001">
    <property type="protein sequence ID" value="SDW29648.1"/>
    <property type="molecule type" value="Genomic_DNA"/>
</dbReference>
<evidence type="ECO:0000313" key="2">
    <source>
        <dbReference type="EMBL" id="SDW29648.1"/>
    </source>
</evidence>
<evidence type="ECO:0000313" key="3">
    <source>
        <dbReference type="Proteomes" id="UP000198539"/>
    </source>
</evidence>
<keyword evidence="3" id="KW-1185">Reference proteome</keyword>
<dbReference type="RefSeq" id="WP_092885131.1">
    <property type="nucleotide sequence ID" value="NZ_CP061498.1"/>
</dbReference>
<name>A0A1H2SDS6_9RHOB</name>
<reference evidence="2 3" key="1">
    <citation type="submission" date="2016-10" db="EMBL/GenBank/DDBJ databases">
        <authorList>
            <person name="de Groot N.N."/>
        </authorList>
    </citation>
    <scope>NUCLEOTIDE SEQUENCE [LARGE SCALE GENOMIC DNA]</scope>
    <source>
        <strain evidence="2 3">CGMCC 1.8894</strain>
    </source>
</reference>
<dbReference type="STRING" id="564137.SAMN04488238_101575"/>
<keyword evidence="1" id="KW-0732">Signal</keyword>
<gene>
    <name evidence="2" type="ORF">SAMN04488238_101575</name>
</gene>
<dbReference type="PROSITE" id="PS51257">
    <property type="entry name" value="PROKAR_LIPOPROTEIN"/>
    <property type="match status" value="1"/>
</dbReference>
<dbReference type="InterPro" id="IPR021395">
    <property type="entry name" value="DUF3035"/>
</dbReference>
<feature type="chain" id="PRO_5011656107" evidence="1">
    <location>
        <begin position="21"/>
        <end position="179"/>
    </location>
</feature>
<proteinExistence type="predicted"/>
<accession>A0A1H2SDS6</accession>
<dbReference type="AlphaFoldDB" id="A0A1H2SDS6"/>